<proteinExistence type="predicted"/>
<dbReference type="EMBL" id="KN824858">
    <property type="protein sequence ID" value="KIK99466.1"/>
    <property type="molecule type" value="Genomic_DNA"/>
</dbReference>
<evidence type="ECO:0000256" key="4">
    <source>
        <dbReference type="PROSITE-ProRule" id="PRU00228"/>
    </source>
</evidence>
<name>A0A0D0E4V8_9AGAM</name>
<dbReference type="CDD" id="cd02340">
    <property type="entry name" value="ZZ_NBR1_like"/>
    <property type="match status" value="1"/>
</dbReference>
<dbReference type="Gene3D" id="3.30.60.90">
    <property type="match status" value="3"/>
</dbReference>
<dbReference type="InterPro" id="IPR043145">
    <property type="entry name" value="Znf_ZZ_sf"/>
</dbReference>
<keyword evidence="1" id="KW-0479">Metal-binding</keyword>
<evidence type="ECO:0000256" key="3">
    <source>
        <dbReference type="ARBA" id="ARBA00022833"/>
    </source>
</evidence>
<dbReference type="InterPro" id="IPR000433">
    <property type="entry name" value="Znf_ZZ"/>
</dbReference>
<evidence type="ECO:0000313" key="7">
    <source>
        <dbReference type="EMBL" id="KIK99466.1"/>
    </source>
</evidence>
<sequence length="1045" mass="112832">MFTVKATYRNETRKFTFPEPVLFPTYEELYHQLYRVFPISHNYYLSKLIFSPDASKPGRILIGKEVHLAEDYNSRVTPLRRLWPNPLLRFSIFDGTPHTIPSVVSGNMSLLDGPSFSVSEVTPNRPPPITPWSNCTLPLNLPSFIPPPPPPMQPSSPCVVPPLPVRISPPPITSCTTPSKSFSPVNHDSAKTSTGGDASCCSITKGKVEIEALMALFKKDLDHILCATFGVDYAEGRSTTLPKVSDSAAPCDGTVLSHTDKILTSSPNPGTSVASRWCFVCKTNFTGIWYGCIKCPWHAVCPGCFSKSHSVHTLSFGPSHIVQQRSPLCSSVQSSPSCRPPVSFPVPAPAPPMQNVSEGTVSPVHRGVICDSCNTSISGVRHKCLDCPDYDLCTSCTGSGAMVKHNPFHEFFDIETPGHVYVHTIFGGDGQRKRSCRNQQPSSSPAVATSAPVAAIFPREAPVRHSATCNLCDSVIFGERFKCVSCPDFDTCSSCFRITSEQHPNHGFVRVSKPEDLMMRYSLAHHQATHLAICNSCRQTICSVRYKCMHPSCPDFDLCDNCEALPIPIHPLNHPMLKMRTPDTVVPSLRSVEQTKPINEPTSQMSPLPYVGCTRFGSPASLPPVSPATPPKSPQLIPLVPVAVSLPVTPPQLPKVTTKNKASVTPAVEEFLGLLCTPASRAAEVTPTSISCAPSHLVGTADPHALLPSYSTSDVFHQLWPKVNQEMQALIAGDHSPSPIETPAVEPAVPGGSPITEDVLLGTPVTRPVPHMTECDGSSLVLGNMSSTVFHGGCRSPSPLTSSIPDTRLTSRTLTRGQLEVELVDANTSLSSAFVVDTTVPDGQIFPPGAEFIKSWHMINNGKLSWPDTTELRFVAGEAFASERSASLKAEVGPAYPGEDLDVWTGDLKAPDVPGRYVGYWRLNDGQGNFFGSSLWIDLSVVDHHSCDRASEHPLAASSMVMPSPHLTNPVTFSEEPKAGLPVPSSPLSAKPATDEVGDCESDGSSVSLVSVPTSDDGDAEWQDTRSHSEPLEYVVLYDSNSEDE</sequence>
<dbReference type="PROSITE" id="PS50135">
    <property type="entry name" value="ZF_ZZ_2"/>
    <property type="match status" value="3"/>
</dbReference>
<dbReference type="InParanoid" id="A0A0D0E4V8"/>
<dbReference type="HOGENOM" id="CLU_005087_0_0_1"/>
<dbReference type="OrthoDB" id="661148at2759"/>
<feature type="region of interest" description="Disordered" evidence="5">
    <location>
        <begin position="961"/>
        <end position="1032"/>
    </location>
</feature>
<keyword evidence="8" id="KW-1185">Reference proteome</keyword>
<keyword evidence="3" id="KW-0862">Zinc</keyword>
<evidence type="ECO:0000313" key="8">
    <source>
        <dbReference type="Proteomes" id="UP000054538"/>
    </source>
</evidence>
<dbReference type="Pfam" id="PF16158">
    <property type="entry name" value="N_BRCA1_IG"/>
    <property type="match status" value="1"/>
</dbReference>
<feature type="domain" description="ZZ-type" evidence="6">
    <location>
        <begin position="529"/>
        <end position="584"/>
    </location>
</feature>
<dbReference type="GO" id="GO:0008270">
    <property type="term" value="F:zinc ion binding"/>
    <property type="evidence" value="ECO:0007669"/>
    <property type="project" value="UniProtKB-KW"/>
</dbReference>
<dbReference type="InterPro" id="IPR013783">
    <property type="entry name" value="Ig-like_fold"/>
</dbReference>
<evidence type="ECO:0000256" key="5">
    <source>
        <dbReference type="SAM" id="MobiDB-lite"/>
    </source>
</evidence>
<feature type="domain" description="ZZ-type" evidence="6">
    <location>
        <begin position="464"/>
        <end position="516"/>
    </location>
</feature>
<dbReference type="InterPro" id="IPR032350">
    <property type="entry name" value="Nbr1_FW"/>
</dbReference>
<keyword evidence="2 4" id="KW-0863">Zinc-finger</keyword>
<evidence type="ECO:0000256" key="2">
    <source>
        <dbReference type="ARBA" id="ARBA00022771"/>
    </source>
</evidence>
<dbReference type="SUPFAM" id="SSF57850">
    <property type="entry name" value="RING/U-box"/>
    <property type="match status" value="4"/>
</dbReference>
<dbReference type="Proteomes" id="UP000054538">
    <property type="component" value="Unassembled WGS sequence"/>
</dbReference>
<dbReference type="CDD" id="cd02249">
    <property type="entry name" value="ZZ"/>
    <property type="match status" value="2"/>
</dbReference>
<evidence type="ECO:0000256" key="1">
    <source>
        <dbReference type="ARBA" id="ARBA00022723"/>
    </source>
</evidence>
<dbReference type="AlphaFoldDB" id="A0A0D0E4V8"/>
<dbReference type="PROSITE" id="PS01357">
    <property type="entry name" value="ZF_ZZ_1"/>
    <property type="match status" value="1"/>
</dbReference>
<feature type="domain" description="ZZ-type" evidence="6">
    <location>
        <begin position="365"/>
        <end position="419"/>
    </location>
</feature>
<gene>
    <name evidence="7" type="ORF">PAXRUDRAFT_822705</name>
</gene>
<dbReference type="SMART" id="SM00291">
    <property type="entry name" value="ZnF_ZZ"/>
    <property type="match status" value="4"/>
</dbReference>
<dbReference type="CDD" id="cd14947">
    <property type="entry name" value="NBR1_like"/>
    <property type="match status" value="1"/>
</dbReference>
<dbReference type="Pfam" id="PF00569">
    <property type="entry name" value="ZZ"/>
    <property type="match status" value="3"/>
</dbReference>
<organism evidence="7 8">
    <name type="scientific">Paxillus rubicundulus Ve08.2h10</name>
    <dbReference type="NCBI Taxonomy" id="930991"/>
    <lineage>
        <taxon>Eukaryota</taxon>
        <taxon>Fungi</taxon>
        <taxon>Dikarya</taxon>
        <taxon>Basidiomycota</taxon>
        <taxon>Agaricomycotina</taxon>
        <taxon>Agaricomycetes</taxon>
        <taxon>Agaricomycetidae</taxon>
        <taxon>Boletales</taxon>
        <taxon>Paxilineae</taxon>
        <taxon>Paxillaceae</taxon>
        <taxon>Paxillus</taxon>
    </lineage>
</organism>
<dbReference type="PANTHER" id="PTHR20930">
    <property type="entry name" value="OVARIAN CARCINOMA ANTIGEN CA125-RELATED"/>
    <property type="match status" value="1"/>
</dbReference>
<accession>A0A0D0E4V8</accession>
<dbReference type="STRING" id="930991.A0A0D0E4V8"/>
<reference evidence="7 8" key="1">
    <citation type="submission" date="2014-04" db="EMBL/GenBank/DDBJ databases">
        <authorList>
            <consortium name="DOE Joint Genome Institute"/>
            <person name="Kuo A."/>
            <person name="Kohler A."/>
            <person name="Jargeat P."/>
            <person name="Nagy L.G."/>
            <person name="Floudas D."/>
            <person name="Copeland A."/>
            <person name="Barry K.W."/>
            <person name="Cichocki N."/>
            <person name="Veneault-Fourrey C."/>
            <person name="LaButti K."/>
            <person name="Lindquist E.A."/>
            <person name="Lipzen A."/>
            <person name="Lundell T."/>
            <person name="Morin E."/>
            <person name="Murat C."/>
            <person name="Sun H."/>
            <person name="Tunlid A."/>
            <person name="Henrissat B."/>
            <person name="Grigoriev I.V."/>
            <person name="Hibbett D.S."/>
            <person name="Martin F."/>
            <person name="Nordberg H.P."/>
            <person name="Cantor M.N."/>
            <person name="Hua S.X."/>
        </authorList>
    </citation>
    <scope>NUCLEOTIDE SEQUENCE [LARGE SCALE GENOMIC DNA]</scope>
    <source>
        <strain evidence="7 8">Ve08.2h10</strain>
    </source>
</reference>
<dbReference type="Gene3D" id="2.60.40.10">
    <property type="entry name" value="Immunoglobulins"/>
    <property type="match status" value="1"/>
</dbReference>
<feature type="compositionally biased region" description="Polar residues" evidence="5">
    <location>
        <begin position="1003"/>
        <end position="1014"/>
    </location>
</feature>
<dbReference type="PANTHER" id="PTHR20930:SF0">
    <property type="entry name" value="PROTEIN ILRUN"/>
    <property type="match status" value="1"/>
</dbReference>
<reference evidence="8" key="2">
    <citation type="submission" date="2015-01" db="EMBL/GenBank/DDBJ databases">
        <title>Evolutionary Origins and Diversification of the Mycorrhizal Mutualists.</title>
        <authorList>
            <consortium name="DOE Joint Genome Institute"/>
            <consortium name="Mycorrhizal Genomics Consortium"/>
            <person name="Kohler A."/>
            <person name="Kuo A."/>
            <person name="Nagy L.G."/>
            <person name="Floudas D."/>
            <person name="Copeland A."/>
            <person name="Barry K.W."/>
            <person name="Cichocki N."/>
            <person name="Veneault-Fourrey C."/>
            <person name="LaButti K."/>
            <person name="Lindquist E.A."/>
            <person name="Lipzen A."/>
            <person name="Lundell T."/>
            <person name="Morin E."/>
            <person name="Murat C."/>
            <person name="Riley R."/>
            <person name="Ohm R."/>
            <person name="Sun H."/>
            <person name="Tunlid A."/>
            <person name="Henrissat B."/>
            <person name="Grigoriev I.V."/>
            <person name="Hibbett D.S."/>
            <person name="Martin F."/>
        </authorList>
    </citation>
    <scope>NUCLEOTIDE SEQUENCE [LARGE SCALE GENOMIC DNA]</scope>
    <source>
        <strain evidence="8">Ve08.2h10</strain>
    </source>
</reference>
<evidence type="ECO:0000259" key="6">
    <source>
        <dbReference type="PROSITE" id="PS50135"/>
    </source>
</evidence>
<protein>
    <recommendedName>
        <fullName evidence="6">ZZ-type domain-containing protein</fullName>
    </recommendedName>
</protein>